<keyword evidence="3" id="KW-0813">Transport</keyword>
<accession>A0AAF0DTN4</accession>
<dbReference type="EMBL" id="CP119952">
    <property type="protein sequence ID" value="WFC95434.1"/>
    <property type="molecule type" value="Genomic_DNA"/>
</dbReference>
<evidence type="ECO:0008006" key="7">
    <source>
        <dbReference type="Google" id="ProtNLM"/>
    </source>
</evidence>
<protein>
    <recommendedName>
        <fullName evidence="7">Nucleoporin</fullName>
    </recommendedName>
</protein>
<evidence type="ECO:0000313" key="6">
    <source>
        <dbReference type="Proteomes" id="UP001216638"/>
    </source>
</evidence>
<keyword evidence="4" id="KW-0539">Nucleus</keyword>
<organism evidence="5 6">
    <name type="scientific">Malassezia brasiliensis</name>
    <dbReference type="NCBI Taxonomy" id="1821822"/>
    <lineage>
        <taxon>Eukaryota</taxon>
        <taxon>Fungi</taxon>
        <taxon>Dikarya</taxon>
        <taxon>Basidiomycota</taxon>
        <taxon>Ustilaginomycotina</taxon>
        <taxon>Malasseziomycetes</taxon>
        <taxon>Malasseziales</taxon>
        <taxon>Malasseziaceae</taxon>
        <taxon>Malassezia</taxon>
    </lineage>
</organism>
<gene>
    <name evidence="5" type="ORF">MBRA1_002082</name>
</gene>
<evidence type="ECO:0000313" key="5">
    <source>
        <dbReference type="EMBL" id="WFC95434.1"/>
    </source>
</evidence>
<reference evidence="5" key="1">
    <citation type="submission" date="2023-03" db="EMBL/GenBank/DDBJ databases">
        <title>Mating type loci evolution in Malassezia.</title>
        <authorList>
            <person name="Coelho M.A."/>
        </authorList>
    </citation>
    <scope>NUCLEOTIDE SEQUENCE</scope>
    <source>
        <strain evidence="5">CBS 14135</strain>
    </source>
</reference>
<dbReference type="Proteomes" id="UP001216638">
    <property type="component" value="Chromosome 2"/>
</dbReference>
<dbReference type="Pfam" id="PF11894">
    <property type="entry name" value="Nup192"/>
    <property type="match status" value="1"/>
</dbReference>
<dbReference type="GO" id="GO:0044611">
    <property type="term" value="C:nuclear pore inner ring"/>
    <property type="evidence" value="ECO:0007669"/>
    <property type="project" value="TreeGrafter"/>
</dbReference>
<evidence type="ECO:0000256" key="3">
    <source>
        <dbReference type="ARBA" id="ARBA00022448"/>
    </source>
</evidence>
<keyword evidence="6" id="KW-1185">Reference proteome</keyword>
<comment type="similarity">
    <text evidence="2">Belongs to the NUP186/NUP192/NUP205 family.</text>
</comment>
<sequence>MAAGAKELAVFEPGRFEALYAVLQAVAEAAPHGGTGASDWYIQLERSRAVLANLGQVCGKRDTERREMSQGKIVLDGHTQTLNADFVAQSLLLSDALNVSEVYAASLLQEGIHASARWARPPTDVAVLLHYREKLALLACLKELTGYAYTLCLSDEADTLRTGVRIGRFVDALAPDAELVHRIVREWDALHEERAGVQRALQSAPAGPARLSDEIQLERLAWIAQAEQELGHVVYMLALSRRLAPAAIEALLAYAARLDVAKATSAVPVYVLTALLAALDTTPDAAAEWLARHAAGTLYPVEALCEDAAFLSGVHKRVTGSWTSQGMRRVVLLSYALLLLHAMQRTPSMATQVQVSADAAHALVAEAIAPEAEASESALLFLLLRALLFQHRAGDALDEEAATARALRDVDAAFQEHTLQQVEHLVLQLTATQLPLLRKLQRAEEDAGFAALRGARPGAPPPARRYDIEALLDLIALLCKDRPDAGVPFWLGADRRMSRFLHWALDMREPGQQRALLDMLAALATGEQCAGHAHAMLEADTATHGGERRLATWARLFDWIAHYVELFRTRGGSMPPEEMVLLRAFLQLLATVVRWSAAARDSLYLNSAYMPLARLFALYACPVPVDLKAALLHALGAFAAPVAHVGTSPRILAELWDRLQQSGVLQRPKTGGAAPAVLELEHTEATHFRYPGSTELVRFLTAILPSATAVGRADALVNATHALALVPGGAAPAGMVAPAGAPAPLLHSSAPYVAYVVDDVFLKASQRMYATPAERWEVSAACLDFFAHCLADFPLAQLLDAPLERARLTALVRHPGFALVQRVLSGTPLLHELFFFLHPDANSAGFEAVNGDHAQSPAFAHCVRQTLQVLLHLFRVQHVFMHVLCPALADAGGALAAAAGGGAAYMPLDVHLLHAHQVVVQIALYANCTDEAIAYLGVRALAAVARSATFQATDQFGTLRQRHALNRLVGIIEMTGETERVRGGLLAWLEVAAPDVDVPSADALADIVPETELVAHIQRAVLDVLLEGTAAHAAAPNVAHLLLGFDLHAARDDDRLVGEPAMLRTLRTLVAPPGEENDAGLAPLTARAPVLAEHVLHVLRQLCVQPYTSAATLRYLRTHGDFFVRHVDALPQVPAEALASGEAPARGTLTLASGAQLTTSAAPVLALLRTDAHVLQLAALDVRALALRNQLARAVPLVRALLGIGGRSAALGTALEVVRAHWSDARDALAEHITLTTPAALVDAQPADAASGPRVYDVRAVAQLLLAERQARAAPGAARAEDHAAWLAQAAHVLQWAAAQNTQRAVAHARREALHAWRDAVGVVVAHALPLLHAESRAAVLLDAVDAALPLLGDIGGEPDACLSELAASGVLVLLRALEAHSDAEHVQGAPPERAIAVLRALLDALLRPGTSGAARMDLYLSVVCFAQLSGAPDSDGPLAQRTHALLAAHMERLVEVVARDALDASDVGQTVALATLARLVRFEAPAGKRGASLTDVLVQRGYLRSLVLRLETLDGALQDVLSPDPTSLNAQYVYEALVAFLCRIAQTRAGAQQLVDAHLFRVVARADFLSLRPDPSGAAWDAVDDTGFLPAAAERYAALLTPLLHLVLGVLQHLHEPEAARRGASFTAHAARTQALALLAAHQDALLAVLRAASYPDAALADAEQAALLVEALATLLPGTSDATLDALHTAVLTLAATYIGAAPAALLSPHTFAERDEAAVFAPTLGGLLHFDVAPPMRASVFDTRAIRTVHRVVRAVAQYLERASAAATRPTLVPTLTASRADGGVASGAPARIVAAPTFGAAIAALSEAVGALSTVLQSWERVHTVLRTPDSVRADEWAEIARELLGDDAAVHAPRPHVTHALQRIAAQLRADADARLDTVELLLVLLVRHVRLWDRAAAPAAGTPVPAVPSAPSARPDAAALRAGAGAALLPLLEKIELLPMVCLFPRAHRQPDALTEARAQAPFLHMAARTLADGLLRDTSVGH</sequence>
<dbReference type="InterPro" id="IPR021827">
    <property type="entry name" value="Nup186/Nup192/Nup205"/>
</dbReference>
<proteinExistence type="inferred from homology"/>
<dbReference type="GO" id="GO:0017056">
    <property type="term" value="F:structural constituent of nuclear pore"/>
    <property type="evidence" value="ECO:0007669"/>
    <property type="project" value="TreeGrafter"/>
</dbReference>
<evidence type="ECO:0000256" key="2">
    <source>
        <dbReference type="ARBA" id="ARBA00005892"/>
    </source>
</evidence>
<dbReference type="PANTHER" id="PTHR31344">
    <property type="entry name" value="NUCLEAR PORE COMPLEX PROTEIN NUP205"/>
    <property type="match status" value="1"/>
</dbReference>
<name>A0AAF0DTN4_9BASI</name>
<dbReference type="PANTHER" id="PTHR31344:SF0">
    <property type="entry name" value="NUCLEAR PORE COMPLEX PROTEIN NUP205"/>
    <property type="match status" value="1"/>
</dbReference>
<evidence type="ECO:0000256" key="1">
    <source>
        <dbReference type="ARBA" id="ARBA00004123"/>
    </source>
</evidence>
<evidence type="ECO:0000256" key="4">
    <source>
        <dbReference type="ARBA" id="ARBA00023242"/>
    </source>
</evidence>
<dbReference type="GO" id="GO:0006999">
    <property type="term" value="P:nuclear pore organization"/>
    <property type="evidence" value="ECO:0007669"/>
    <property type="project" value="TreeGrafter"/>
</dbReference>
<comment type="subcellular location">
    <subcellularLocation>
        <location evidence="1">Nucleus</location>
    </subcellularLocation>
</comment>